<protein>
    <submittedName>
        <fullName evidence="1">Uncharacterized protein</fullName>
    </submittedName>
</protein>
<organism evidence="1 2">
    <name type="scientific">Desulfovibrio intestinalis</name>
    <dbReference type="NCBI Taxonomy" id="58621"/>
    <lineage>
        <taxon>Bacteria</taxon>
        <taxon>Pseudomonadati</taxon>
        <taxon>Thermodesulfobacteriota</taxon>
        <taxon>Desulfovibrionia</taxon>
        <taxon>Desulfovibrionales</taxon>
        <taxon>Desulfovibrionaceae</taxon>
        <taxon>Desulfovibrio</taxon>
    </lineage>
</organism>
<evidence type="ECO:0000313" key="1">
    <source>
        <dbReference type="EMBL" id="MBB5143404.1"/>
    </source>
</evidence>
<proteinExistence type="predicted"/>
<keyword evidence="2" id="KW-1185">Reference proteome</keyword>
<comment type="caution">
    <text evidence="1">The sequence shown here is derived from an EMBL/GenBank/DDBJ whole genome shotgun (WGS) entry which is preliminary data.</text>
</comment>
<sequence>MLFRVRRSALICTEKWPLTAGFLRCKTSPVVWRHKMFQPASAWRWLRVQNQSSFKVNLPQKSYLFAMVES</sequence>
<reference evidence="1 2" key="1">
    <citation type="submission" date="2020-08" db="EMBL/GenBank/DDBJ databases">
        <title>Genomic Encyclopedia of Type Strains, Phase IV (KMG-IV): sequencing the most valuable type-strain genomes for metagenomic binning, comparative biology and taxonomic classification.</title>
        <authorList>
            <person name="Goeker M."/>
        </authorList>
    </citation>
    <scope>NUCLEOTIDE SEQUENCE [LARGE SCALE GENOMIC DNA]</scope>
    <source>
        <strain evidence="1 2">DSM 11275</strain>
    </source>
</reference>
<gene>
    <name evidence="1" type="ORF">HNQ38_001501</name>
</gene>
<dbReference type="AlphaFoldDB" id="A0A7W8FE57"/>
<dbReference type="Proteomes" id="UP000539075">
    <property type="component" value="Unassembled WGS sequence"/>
</dbReference>
<evidence type="ECO:0000313" key="2">
    <source>
        <dbReference type="Proteomes" id="UP000539075"/>
    </source>
</evidence>
<name>A0A7W8FE57_9BACT</name>
<accession>A0A7W8FE57</accession>
<dbReference type="EMBL" id="JACHGO010000004">
    <property type="protein sequence ID" value="MBB5143404.1"/>
    <property type="molecule type" value="Genomic_DNA"/>
</dbReference>